<dbReference type="EMBL" id="JAHFXF010000894">
    <property type="protein sequence ID" value="KAG9681288.1"/>
    <property type="molecule type" value="Genomic_DNA"/>
</dbReference>
<comment type="caution">
    <text evidence="7">The sequence shown here is derived from an EMBL/GenBank/DDBJ whole genome shotgun (WGS) entry which is preliminary data.</text>
</comment>
<feature type="non-terminal residue" evidence="7">
    <location>
        <position position="1"/>
    </location>
</feature>
<feature type="domain" description="GRF-type" evidence="6">
    <location>
        <begin position="90"/>
        <end position="134"/>
    </location>
</feature>
<dbReference type="OrthoDB" id="430051at2759"/>
<evidence type="ECO:0000256" key="4">
    <source>
        <dbReference type="PROSITE-ProRule" id="PRU01343"/>
    </source>
</evidence>
<feature type="region of interest" description="Disordered" evidence="5">
    <location>
        <begin position="145"/>
        <end position="206"/>
    </location>
</feature>
<dbReference type="Proteomes" id="UP000779574">
    <property type="component" value="Unassembled WGS sequence"/>
</dbReference>
<evidence type="ECO:0000256" key="3">
    <source>
        <dbReference type="ARBA" id="ARBA00022833"/>
    </source>
</evidence>
<evidence type="ECO:0000313" key="7">
    <source>
        <dbReference type="EMBL" id="KAG9681288.1"/>
    </source>
</evidence>
<feature type="region of interest" description="Disordered" evidence="5">
    <location>
        <begin position="240"/>
        <end position="274"/>
    </location>
</feature>
<feature type="compositionally biased region" description="Low complexity" evidence="5">
    <location>
        <begin position="163"/>
        <end position="183"/>
    </location>
</feature>
<evidence type="ECO:0000256" key="2">
    <source>
        <dbReference type="ARBA" id="ARBA00022771"/>
    </source>
</evidence>
<dbReference type="Pfam" id="PF06839">
    <property type="entry name" value="Zn_ribbon_GRF"/>
    <property type="match status" value="1"/>
</dbReference>
<feature type="region of interest" description="Disordered" evidence="5">
    <location>
        <begin position="43"/>
        <end position="76"/>
    </location>
</feature>
<evidence type="ECO:0000256" key="1">
    <source>
        <dbReference type="ARBA" id="ARBA00022723"/>
    </source>
</evidence>
<evidence type="ECO:0000313" key="8">
    <source>
        <dbReference type="Proteomes" id="UP000779574"/>
    </source>
</evidence>
<feature type="compositionally biased region" description="Polar residues" evidence="5">
    <location>
        <begin position="49"/>
        <end position="60"/>
    </location>
</feature>
<sequence>MVAASAGVAVEISPAFVIYPTFTPMSAISAISRIPMASMFKKVPKTDSRTTSPAPTNSNRAGAGGRRSQFTRRPGRQKLTGLFADGIWYCDCEPRLPAEHFQVKKESANKGRWFYTCQNGEGRRCGFFMWNEDAHPRETAALLNNSTTEPQNSSDKPLSPVHPSSQTMQSSSNTTSTLSQPNTASKRPFSDTGLDDADTDHDSFPWSLSGQEEAELLAAPETPRKAVKFDGLVTPATSAHRKLPWLDQSTQSPSAIAAKATPSKPSPLPQHPKLSKSVVIQHSALTPQVTPSLSRFHDPSANTSPFRSTLDQDIFTVLNDSSVTLTANLTAKLRDVLTRHELRTQGVIKGRDITRLALKARDAKITELQATIASLEAERDVDHARITKLEWEKDIMVRNQNFDTEL</sequence>
<protein>
    <recommendedName>
        <fullName evidence="6">GRF-type domain-containing protein</fullName>
    </recommendedName>
</protein>
<feature type="compositionally biased region" description="Polar residues" evidence="5">
    <location>
        <begin position="145"/>
        <end position="156"/>
    </location>
</feature>
<accession>A0A9P8E6X5</accession>
<dbReference type="GO" id="GO:0008270">
    <property type="term" value="F:zinc ion binding"/>
    <property type="evidence" value="ECO:0007669"/>
    <property type="project" value="UniProtKB-KW"/>
</dbReference>
<dbReference type="PROSITE" id="PS51999">
    <property type="entry name" value="ZF_GRF"/>
    <property type="match status" value="1"/>
</dbReference>
<keyword evidence="2 4" id="KW-0863">Zinc-finger</keyword>
<dbReference type="AlphaFoldDB" id="A0A9P8E6X5"/>
<organism evidence="7 8">
    <name type="scientific">Aureobasidium melanogenum</name>
    <name type="common">Aureobasidium pullulans var. melanogenum</name>
    <dbReference type="NCBI Taxonomy" id="46634"/>
    <lineage>
        <taxon>Eukaryota</taxon>
        <taxon>Fungi</taxon>
        <taxon>Dikarya</taxon>
        <taxon>Ascomycota</taxon>
        <taxon>Pezizomycotina</taxon>
        <taxon>Dothideomycetes</taxon>
        <taxon>Dothideomycetidae</taxon>
        <taxon>Dothideales</taxon>
        <taxon>Saccotheciaceae</taxon>
        <taxon>Aureobasidium</taxon>
    </lineage>
</organism>
<dbReference type="InterPro" id="IPR010666">
    <property type="entry name" value="Znf_GRF"/>
</dbReference>
<gene>
    <name evidence="7" type="ORF">KCU76_g14601</name>
</gene>
<reference evidence="7" key="2">
    <citation type="submission" date="2021-08" db="EMBL/GenBank/DDBJ databases">
        <authorList>
            <person name="Gostincar C."/>
            <person name="Sun X."/>
            <person name="Song Z."/>
            <person name="Gunde-Cimerman N."/>
        </authorList>
    </citation>
    <scope>NUCLEOTIDE SEQUENCE</scope>
    <source>
        <strain evidence="7">EXF-9911</strain>
    </source>
</reference>
<evidence type="ECO:0000256" key="5">
    <source>
        <dbReference type="SAM" id="MobiDB-lite"/>
    </source>
</evidence>
<keyword evidence="3" id="KW-0862">Zinc</keyword>
<proteinExistence type="predicted"/>
<evidence type="ECO:0000259" key="6">
    <source>
        <dbReference type="PROSITE" id="PS51999"/>
    </source>
</evidence>
<keyword evidence="1" id="KW-0479">Metal-binding</keyword>
<reference evidence="7" key="1">
    <citation type="journal article" date="2021" name="J Fungi (Basel)">
        <title>Virulence traits and population genomics of the black yeast Aureobasidium melanogenum.</title>
        <authorList>
            <person name="Cernosa A."/>
            <person name="Sun X."/>
            <person name="Gostincar C."/>
            <person name="Fang C."/>
            <person name="Gunde-Cimerman N."/>
            <person name="Song Z."/>
        </authorList>
    </citation>
    <scope>NUCLEOTIDE SEQUENCE</scope>
    <source>
        <strain evidence="7">EXF-9911</strain>
    </source>
</reference>
<name>A0A9P8E6X5_AURME</name>